<proteinExistence type="predicted"/>
<reference evidence="1 2" key="1">
    <citation type="submission" date="2015-07" db="EMBL/GenBank/DDBJ databases">
        <authorList>
            <person name="Noorani M."/>
        </authorList>
    </citation>
    <scope>NUCLEOTIDE SEQUENCE [LARGE SCALE GENOMIC DNA]</scope>
    <source>
        <strain evidence="1 2">KCTC 42284</strain>
    </source>
</reference>
<evidence type="ECO:0000313" key="2">
    <source>
        <dbReference type="Proteomes" id="UP000066624"/>
    </source>
</evidence>
<accession>A0A0K0XW91</accession>
<sequence length="50" mass="5828">MDRRAHARSVYAAALLAFGQPHRAFNLRWRDLRDAKPGWELEARIPQVGR</sequence>
<dbReference type="EMBL" id="CP012154">
    <property type="protein sequence ID" value="AKS41886.1"/>
    <property type="molecule type" value="Genomic_DNA"/>
</dbReference>
<dbReference type="Proteomes" id="UP000066624">
    <property type="component" value="Chromosome"/>
</dbReference>
<gene>
    <name evidence="1" type="ORF">WM2015_1516</name>
</gene>
<evidence type="ECO:0000313" key="1">
    <source>
        <dbReference type="EMBL" id="AKS41886.1"/>
    </source>
</evidence>
<keyword evidence="2" id="KW-1185">Reference proteome</keyword>
<protein>
    <submittedName>
        <fullName evidence="1">Uncharacterized protein</fullName>
    </submittedName>
</protein>
<dbReference type="KEGG" id="wma:WM2015_1516"/>
<name>A0A0K0XW91_9GAMM</name>
<organism evidence="1 2">
    <name type="scientific">Wenzhouxiangella marina</name>
    <dbReference type="NCBI Taxonomy" id="1579979"/>
    <lineage>
        <taxon>Bacteria</taxon>
        <taxon>Pseudomonadati</taxon>
        <taxon>Pseudomonadota</taxon>
        <taxon>Gammaproteobacteria</taxon>
        <taxon>Chromatiales</taxon>
        <taxon>Wenzhouxiangellaceae</taxon>
        <taxon>Wenzhouxiangella</taxon>
    </lineage>
</organism>
<dbReference type="AlphaFoldDB" id="A0A0K0XW91"/>